<dbReference type="GO" id="GO:0016805">
    <property type="term" value="F:dipeptidase activity"/>
    <property type="evidence" value="ECO:0007669"/>
    <property type="project" value="UniProtKB-KW"/>
</dbReference>
<dbReference type="GO" id="GO:0008777">
    <property type="term" value="F:acetylornithine deacetylase activity"/>
    <property type="evidence" value="ECO:0007669"/>
    <property type="project" value="TreeGrafter"/>
</dbReference>
<sequence length="484" mass="51456">MADEELLRAADEFIASNWEDIVSDIAKMIAVPSVVDFDAATPEHPSGPAAHEGLKAAVALAERLGFESVDDAGEIGFADLPGTSDTLLAMICHADVVAPGIGWTLDPWTMLRKDGFLLGRGVIDDKGPLVIALYAMKFFQERDARLPYTLRMIFGTNEETGCMRDVAYYQEKYGSPAFLFTPDNTFPVCYGEKGGYRGILRSPGFENGTIVDFTTGGSATNAVPGLAKLTLKAHADALPPAEGIAFEAAGDGLVTLTATGVAGHAAMPEGTVSAIGMLVAYLLEHNLTTAAESTWLRGLDAVIGHTDGSGVGIACSDEDFGPLTCVAGTIHRVDDRFNVTLDLRYPTTITPDEMGAAFAALAEEFGGSFSGKSVMEPFLMDKNSDIIRVFAEAYHDATGLDGDPFTSGGATYAREFPRAVSFGVEDPHDSYPAWVGGMHAADEGVSEETLKRALRTYILTISRLMELDLDRFAGEHPSAAEAAE</sequence>
<dbReference type="SUPFAM" id="SSF55031">
    <property type="entry name" value="Bacterial exopeptidase dimerisation domain"/>
    <property type="match status" value="1"/>
</dbReference>
<keyword evidence="5" id="KW-0378">Hydrolase</keyword>
<evidence type="ECO:0000256" key="6">
    <source>
        <dbReference type="ARBA" id="ARBA00022833"/>
    </source>
</evidence>
<dbReference type="InterPro" id="IPR010964">
    <property type="entry name" value="M20A_pepV-rel"/>
</dbReference>
<dbReference type="RefSeq" id="WP_012797402.1">
    <property type="nucleotide sequence ID" value="NC_013165.1"/>
</dbReference>
<comment type="similarity">
    <text evidence="2">Belongs to the peptidase M20A family.</text>
</comment>
<evidence type="ECO:0000256" key="3">
    <source>
        <dbReference type="ARBA" id="ARBA00022670"/>
    </source>
</evidence>
<dbReference type="AlphaFoldDB" id="C7N1J9"/>
<dbReference type="SUPFAM" id="SSF53187">
    <property type="entry name" value="Zn-dependent exopeptidases"/>
    <property type="match status" value="1"/>
</dbReference>
<keyword evidence="3" id="KW-0645">Protease</keyword>
<keyword evidence="4" id="KW-0479">Metal-binding</keyword>
<dbReference type="InterPro" id="IPR002933">
    <property type="entry name" value="Peptidase_M20"/>
</dbReference>
<reference evidence="9 10" key="1">
    <citation type="journal article" date="2009" name="Stand. Genomic Sci.">
        <title>Complete genome sequence of Slackia heliotrinireducens type strain (RHS 1).</title>
        <authorList>
            <person name="Pukall R."/>
            <person name="Lapidus A."/>
            <person name="Nolan M."/>
            <person name="Copeland A."/>
            <person name="Glavina Del Rio T."/>
            <person name="Lucas S."/>
            <person name="Chen F."/>
            <person name="Tice H."/>
            <person name="Cheng J.F."/>
            <person name="Chertkov O."/>
            <person name="Bruce D."/>
            <person name="Goodwin L."/>
            <person name="Kuske C."/>
            <person name="Brettin T."/>
            <person name="Detter J.C."/>
            <person name="Han C."/>
            <person name="Pitluck S."/>
            <person name="Pati A."/>
            <person name="Mavrommatis K."/>
            <person name="Ivanova N."/>
            <person name="Ovchinnikova G."/>
            <person name="Chen A."/>
            <person name="Palaniappan K."/>
            <person name="Schneider S."/>
            <person name="Rohde M."/>
            <person name="Chain P."/>
            <person name="D'haeseleer P."/>
            <person name="Goker M."/>
            <person name="Bristow J."/>
            <person name="Eisen J.A."/>
            <person name="Markowitz V."/>
            <person name="Kyrpides N.C."/>
            <person name="Klenk H.P."/>
            <person name="Hugenholtz P."/>
        </authorList>
    </citation>
    <scope>NUCLEOTIDE SEQUENCE [LARGE SCALE GENOMIC DNA]</scope>
    <source>
        <strain evidence="10">ATCC 29202 / DSM 20476 / NCTC 11029 / RHS 1</strain>
    </source>
</reference>
<evidence type="ECO:0000313" key="9">
    <source>
        <dbReference type="EMBL" id="ACV21291.1"/>
    </source>
</evidence>
<dbReference type="Gene3D" id="3.40.630.10">
    <property type="entry name" value="Zn peptidases"/>
    <property type="match status" value="1"/>
</dbReference>
<dbReference type="eggNOG" id="COG0624">
    <property type="taxonomic scope" value="Bacteria"/>
</dbReference>
<name>C7N1J9_SLAHD</name>
<evidence type="ECO:0000256" key="8">
    <source>
        <dbReference type="ARBA" id="ARBA00023049"/>
    </source>
</evidence>
<evidence type="ECO:0000256" key="1">
    <source>
        <dbReference type="ARBA" id="ARBA00001947"/>
    </source>
</evidence>
<keyword evidence="8" id="KW-0482">Metalloprotease</keyword>
<comment type="cofactor">
    <cofactor evidence="1">
        <name>Zn(2+)</name>
        <dbReference type="ChEBI" id="CHEBI:29105"/>
    </cofactor>
</comment>
<dbReference type="KEGG" id="shi:Shel_02210"/>
<evidence type="ECO:0000313" key="10">
    <source>
        <dbReference type="Proteomes" id="UP000002026"/>
    </source>
</evidence>
<dbReference type="GO" id="GO:0008237">
    <property type="term" value="F:metallopeptidase activity"/>
    <property type="evidence" value="ECO:0007669"/>
    <property type="project" value="UniProtKB-KW"/>
</dbReference>
<evidence type="ECO:0000256" key="2">
    <source>
        <dbReference type="ARBA" id="ARBA00006247"/>
    </source>
</evidence>
<evidence type="ECO:0000256" key="7">
    <source>
        <dbReference type="ARBA" id="ARBA00022997"/>
    </source>
</evidence>
<dbReference type="GO" id="GO:0008270">
    <property type="term" value="F:zinc ion binding"/>
    <property type="evidence" value="ECO:0007669"/>
    <property type="project" value="InterPro"/>
</dbReference>
<dbReference type="PANTHER" id="PTHR43808:SF31">
    <property type="entry name" value="N-ACETYL-L-CITRULLINE DEACETYLASE"/>
    <property type="match status" value="1"/>
</dbReference>
<dbReference type="InterPro" id="IPR050072">
    <property type="entry name" value="Peptidase_M20A"/>
</dbReference>
<dbReference type="STRING" id="471855.Shel_02210"/>
<evidence type="ECO:0000256" key="5">
    <source>
        <dbReference type="ARBA" id="ARBA00022801"/>
    </source>
</evidence>
<keyword evidence="6" id="KW-0862">Zinc</keyword>
<proteinExistence type="inferred from homology"/>
<dbReference type="PANTHER" id="PTHR43808">
    <property type="entry name" value="ACETYLORNITHINE DEACETYLASE"/>
    <property type="match status" value="1"/>
</dbReference>
<accession>C7N1J9</accession>
<gene>
    <name evidence="9" type="ordered locus">Shel_02210</name>
</gene>
<protein>
    <submittedName>
        <fullName evidence="9">Dipeptidase, putative</fullName>
    </submittedName>
</protein>
<dbReference type="GO" id="GO:0006508">
    <property type="term" value="P:proteolysis"/>
    <property type="evidence" value="ECO:0007669"/>
    <property type="project" value="UniProtKB-KW"/>
</dbReference>
<dbReference type="Pfam" id="PF01546">
    <property type="entry name" value="Peptidase_M20"/>
    <property type="match status" value="1"/>
</dbReference>
<organism evidence="9 10">
    <name type="scientific">Slackia heliotrinireducens (strain ATCC 29202 / DSM 20476 / NCTC 11029 / RHS 1)</name>
    <name type="common">Peptococcus heliotrinreducens</name>
    <dbReference type="NCBI Taxonomy" id="471855"/>
    <lineage>
        <taxon>Bacteria</taxon>
        <taxon>Bacillati</taxon>
        <taxon>Actinomycetota</taxon>
        <taxon>Coriobacteriia</taxon>
        <taxon>Eggerthellales</taxon>
        <taxon>Eggerthellaceae</taxon>
        <taxon>Slackia</taxon>
    </lineage>
</organism>
<dbReference type="GO" id="GO:0006526">
    <property type="term" value="P:L-arginine biosynthetic process"/>
    <property type="evidence" value="ECO:0007669"/>
    <property type="project" value="TreeGrafter"/>
</dbReference>
<dbReference type="InterPro" id="IPR036264">
    <property type="entry name" value="Bact_exopeptidase_dim_dom"/>
</dbReference>
<keyword evidence="7" id="KW-0224">Dipeptidase</keyword>
<dbReference type="EMBL" id="CP001684">
    <property type="protein sequence ID" value="ACV21291.1"/>
    <property type="molecule type" value="Genomic_DNA"/>
</dbReference>
<dbReference type="Gene3D" id="3.30.70.360">
    <property type="match status" value="2"/>
</dbReference>
<keyword evidence="10" id="KW-1185">Reference proteome</keyword>
<dbReference type="NCBIfam" id="TIGR01887">
    <property type="entry name" value="dipeptidaselike"/>
    <property type="match status" value="1"/>
</dbReference>
<dbReference type="HOGENOM" id="CLU_031786_0_0_11"/>
<evidence type="ECO:0000256" key="4">
    <source>
        <dbReference type="ARBA" id="ARBA00022723"/>
    </source>
</evidence>
<dbReference type="Proteomes" id="UP000002026">
    <property type="component" value="Chromosome"/>
</dbReference>